<feature type="domain" description="AMP-dependent synthetase/ligase" evidence="1">
    <location>
        <begin position="1"/>
        <end position="132"/>
    </location>
</feature>
<dbReference type="GO" id="GO:0031177">
    <property type="term" value="F:phosphopantetheine binding"/>
    <property type="evidence" value="ECO:0007669"/>
    <property type="project" value="TreeGrafter"/>
</dbReference>
<dbReference type="PANTHER" id="PTHR45527:SF14">
    <property type="entry name" value="PLIPASTATIN SYNTHASE SUBUNIT B"/>
    <property type="match status" value="1"/>
</dbReference>
<comment type="caution">
    <text evidence="2">The sequence shown here is derived from an EMBL/GenBank/DDBJ whole genome shotgun (WGS) entry which is preliminary data.</text>
</comment>
<evidence type="ECO:0000313" key="2">
    <source>
        <dbReference type="EMBL" id="MBV6325794.1"/>
    </source>
</evidence>
<dbReference type="InterPro" id="IPR020845">
    <property type="entry name" value="AMP-binding_CS"/>
</dbReference>
<organism evidence="2 3">
    <name type="scientific">Duganella violaceipulchra</name>
    <dbReference type="NCBI Taxonomy" id="2849652"/>
    <lineage>
        <taxon>Bacteria</taxon>
        <taxon>Pseudomonadati</taxon>
        <taxon>Pseudomonadota</taxon>
        <taxon>Betaproteobacteria</taxon>
        <taxon>Burkholderiales</taxon>
        <taxon>Oxalobacteraceae</taxon>
        <taxon>Telluria group</taxon>
        <taxon>Duganella</taxon>
    </lineage>
</organism>
<evidence type="ECO:0000259" key="1">
    <source>
        <dbReference type="Pfam" id="PF00501"/>
    </source>
</evidence>
<protein>
    <submittedName>
        <fullName evidence="2">AMP-binding protein</fullName>
    </submittedName>
</protein>
<accession>A0AA41L6Z2</accession>
<dbReference type="Proteomes" id="UP001155901">
    <property type="component" value="Unassembled WGS sequence"/>
</dbReference>
<evidence type="ECO:0000313" key="3">
    <source>
        <dbReference type="Proteomes" id="UP001155901"/>
    </source>
</evidence>
<dbReference type="AlphaFoldDB" id="A0AA41L6Z2"/>
<dbReference type="InterPro" id="IPR000873">
    <property type="entry name" value="AMP-dep_synth/lig_dom"/>
</dbReference>
<dbReference type="Pfam" id="PF00501">
    <property type="entry name" value="AMP-binding"/>
    <property type="match status" value="1"/>
</dbReference>
<dbReference type="PANTHER" id="PTHR45527">
    <property type="entry name" value="NONRIBOSOMAL PEPTIDE SYNTHETASE"/>
    <property type="match status" value="1"/>
</dbReference>
<dbReference type="GO" id="GO:0043041">
    <property type="term" value="P:amino acid activation for nonribosomal peptide biosynthetic process"/>
    <property type="evidence" value="ECO:0007669"/>
    <property type="project" value="TreeGrafter"/>
</dbReference>
<reference evidence="2" key="1">
    <citation type="submission" date="2021-07" db="EMBL/GenBank/DDBJ databases">
        <title>Characterization of violacein-producing bacteria and related species.</title>
        <authorList>
            <person name="Wilson H.S."/>
            <person name="De Leon M.E."/>
        </authorList>
    </citation>
    <scope>NUCLEOTIDE SEQUENCE</scope>
    <source>
        <strain evidence="2">HSC-15S17</strain>
    </source>
</reference>
<name>A0AA41L6Z2_9BURK</name>
<dbReference type="GO" id="GO:0005829">
    <property type="term" value="C:cytosol"/>
    <property type="evidence" value="ECO:0007669"/>
    <property type="project" value="TreeGrafter"/>
</dbReference>
<gene>
    <name evidence="2" type="ORF">KVP70_33370</name>
</gene>
<dbReference type="EMBL" id="JAHTGR010000142">
    <property type="protein sequence ID" value="MBV6325794.1"/>
    <property type="molecule type" value="Genomic_DNA"/>
</dbReference>
<sequence length="132" mass="14595">AYVPLDPSYPQERLAYMLQDSMPVALLTQTGMQERLPAAAEAGLTIPVLLLDGEEDGAAMARQTSHNPDPAQLGLTARHLAYVIYTSGSTGMPKGVMVQHENVLRLFAATQDRFHFNVNDVWTLFHSFAFDF</sequence>
<proteinExistence type="predicted"/>
<dbReference type="PROSITE" id="PS00455">
    <property type="entry name" value="AMP_BINDING"/>
    <property type="match status" value="1"/>
</dbReference>
<dbReference type="GO" id="GO:0044550">
    <property type="term" value="P:secondary metabolite biosynthetic process"/>
    <property type="evidence" value="ECO:0007669"/>
    <property type="project" value="TreeGrafter"/>
</dbReference>
<feature type="non-terminal residue" evidence="2">
    <location>
        <position position="1"/>
    </location>
</feature>
<feature type="non-terminal residue" evidence="2">
    <location>
        <position position="132"/>
    </location>
</feature>